<gene>
    <name evidence="1" type="ORF">DI579_05245</name>
</gene>
<dbReference type="RefSeq" id="WP_304161570.1">
    <property type="nucleotide sequence ID" value="NZ_CAKZIO010000013.1"/>
</dbReference>
<accession>A0A2W5IBS3</accession>
<dbReference type="AlphaFoldDB" id="A0A2W5IBS3"/>
<evidence type="ECO:0000313" key="2">
    <source>
        <dbReference type="Proteomes" id="UP000248606"/>
    </source>
</evidence>
<reference evidence="1 2" key="1">
    <citation type="submission" date="2017-08" db="EMBL/GenBank/DDBJ databases">
        <title>Infants hospitalized years apart are colonized by the same room-sourced microbial strains.</title>
        <authorList>
            <person name="Brooks B."/>
            <person name="Olm M.R."/>
            <person name="Firek B.A."/>
            <person name="Baker R."/>
            <person name="Thomas B.C."/>
            <person name="Morowitz M.J."/>
            <person name="Banfield J.F."/>
        </authorList>
    </citation>
    <scope>NUCLEOTIDE SEQUENCE [LARGE SCALE GENOMIC DNA]</scope>
    <source>
        <strain evidence="1">S2_006_000_R1_57</strain>
    </source>
</reference>
<dbReference type="EMBL" id="QFOZ01000007">
    <property type="protein sequence ID" value="PZP88768.1"/>
    <property type="molecule type" value="Genomic_DNA"/>
</dbReference>
<proteinExistence type="predicted"/>
<dbReference type="Proteomes" id="UP000248606">
    <property type="component" value="Unassembled WGS sequence"/>
</dbReference>
<comment type="caution">
    <text evidence="1">The sequence shown here is derived from an EMBL/GenBank/DDBJ whole genome shotgun (WGS) entry which is preliminary data.</text>
</comment>
<organism evidence="1 2">
    <name type="scientific">Lawsonella clevelandensis</name>
    <dbReference type="NCBI Taxonomy" id="1528099"/>
    <lineage>
        <taxon>Bacteria</taxon>
        <taxon>Bacillati</taxon>
        <taxon>Actinomycetota</taxon>
        <taxon>Actinomycetes</taxon>
        <taxon>Mycobacteriales</taxon>
        <taxon>Lawsonellaceae</taxon>
        <taxon>Lawsonella</taxon>
    </lineage>
</organism>
<evidence type="ECO:0000313" key="1">
    <source>
        <dbReference type="EMBL" id="PZP88768.1"/>
    </source>
</evidence>
<name>A0A2W5IBS3_9ACTN</name>
<protein>
    <submittedName>
        <fullName evidence="1">Uncharacterized protein</fullName>
    </submittedName>
</protein>
<sequence>MKLEVVAESLNSKVKFMSLGNKPADELKPKARNGEPVMSETGKALYSVFALQAWDVTRNDKMRGDVYLSLEEPIDLERFSVYEVYGRVWVNQFSINGCPGMSIEAQTLIPVSVD</sequence>